<feature type="region of interest" description="Disordered" evidence="3">
    <location>
        <begin position="158"/>
        <end position="193"/>
    </location>
</feature>
<evidence type="ECO:0000313" key="5">
    <source>
        <dbReference type="Proteomes" id="UP000310158"/>
    </source>
</evidence>
<proteinExistence type="predicted"/>
<evidence type="ECO:0000256" key="1">
    <source>
        <dbReference type="ARBA" id="ARBA00022679"/>
    </source>
</evidence>
<gene>
    <name evidence="4" type="ORF">EW146_g6204</name>
</gene>
<evidence type="ECO:0008006" key="6">
    <source>
        <dbReference type="Google" id="ProtNLM"/>
    </source>
</evidence>
<protein>
    <recommendedName>
        <fullName evidence="6">N-acetyltransferase domain-containing protein</fullName>
    </recommendedName>
</protein>
<dbReference type="Gene3D" id="3.40.630.30">
    <property type="match status" value="1"/>
</dbReference>
<dbReference type="PANTHER" id="PTHR13256">
    <property type="entry name" value="N-ACETYLTRANSFERASE 9"/>
    <property type="match status" value="1"/>
</dbReference>
<evidence type="ECO:0000313" key="4">
    <source>
        <dbReference type="EMBL" id="THH14074.1"/>
    </source>
</evidence>
<keyword evidence="1" id="KW-0808">Transferase</keyword>
<evidence type="ECO:0000256" key="2">
    <source>
        <dbReference type="ARBA" id="ARBA00023315"/>
    </source>
</evidence>
<feature type="compositionally biased region" description="Pro residues" evidence="3">
    <location>
        <begin position="166"/>
        <end position="184"/>
    </location>
</feature>
<keyword evidence="5" id="KW-1185">Reference proteome</keyword>
<reference evidence="4 5" key="1">
    <citation type="submission" date="2019-02" db="EMBL/GenBank/DDBJ databases">
        <title>Genome sequencing of the rare red list fungi Bondarzewia mesenterica.</title>
        <authorList>
            <person name="Buettner E."/>
            <person name="Kellner H."/>
        </authorList>
    </citation>
    <scope>NUCLEOTIDE SEQUENCE [LARGE SCALE GENOMIC DNA]</scope>
    <source>
        <strain evidence="4 5">DSM 108281</strain>
    </source>
</reference>
<accession>A0A4S4LP95</accession>
<dbReference type="InterPro" id="IPR039135">
    <property type="entry name" value="NAT9-like"/>
</dbReference>
<organism evidence="4 5">
    <name type="scientific">Bondarzewia mesenterica</name>
    <dbReference type="NCBI Taxonomy" id="1095465"/>
    <lineage>
        <taxon>Eukaryota</taxon>
        <taxon>Fungi</taxon>
        <taxon>Dikarya</taxon>
        <taxon>Basidiomycota</taxon>
        <taxon>Agaricomycotina</taxon>
        <taxon>Agaricomycetes</taxon>
        <taxon>Russulales</taxon>
        <taxon>Bondarzewiaceae</taxon>
        <taxon>Bondarzewia</taxon>
    </lineage>
</organism>
<dbReference type="PANTHER" id="PTHR13256:SF16">
    <property type="entry name" value="ALPHA_BETA-TUBULIN-N-ACETYLTRANSFERASE 9"/>
    <property type="match status" value="1"/>
</dbReference>
<comment type="caution">
    <text evidence="4">The sequence shown here is derived from an EMBL/GenBank/DDBJ whole genome shotgun (WGS) entry which is preliminary data.</text>
</comment>
<keyword evidence="2" id="KW-0012">Acyltransferase</keyword>
<evidence type="ECO:0000256" key="3">
    <source>
        <dbReference type="SAM" id="MobiDB-lite"/>
    </source>
</evidence>
<dbReference type="EMBL" id="SGPL01000304">
    <property type="protein sequence ID" value="THH14074.1"/>
    <property type="molecule type" value="Genomic_DNA"/>
</dbReference>
<sequence>MKLNANLALVHPRVLLVPYSPRPSLAFLDDPLVLMPLQIQTYHAWMQSPDLRHLTASEELSLDDEYAMQQKWQDDPDKLTFIVLACPTTRSPPDQLTDDDLRALPMIGDVNLFLNGSPQDHEFEAEIEVMIAGAPRAFPTPIWTQSHPLPRTLQTQPTAANASLTPPSPFSSPTSRPPTRPLPSPFAKTVSSSKSVKTIPPSIRLFEGLGFTIVKTVAVFEEVEMRLAGQAAEWVAGTVRALEHGQVDDRPSAGEPDACGS</sequence>
<dbReference type="GO" id="GO:0008080">
    <property type="term" value="F:N-acetyltransferase activity"/>
    <property type="evidence" value="ECO:0007669"/>
    <property type="project" value="InterPro"/>
</dbReference>
<dbReference type="Proteomes" id="UP000310158">
    <property type="component" value="Unassembled WGS sequence"/>
</dbReference>
<dbReference type="OrthoDB" id="5043642at2759"/>
<name>A0A4S4LP95_9AGAM</name>
<dbReference type="AlphaFoldDB" id="A0A4S4LP95"/>